<feature type="region of interest" description="Disordered" evidence="1">
    <location>
        <begin position="134"/>
        <end position="269"/>
    </location>
</feature>
<feature type="compositionally biased region" description="Low complexity" evidence="1">
    <location>
        <begin position="150"/>
        <end position="168"/>
    </location>
</feature>
<accession>A0A0D1XKQ3</accession>
<proteinExistence type="predicted"/>
<evidence type="ECO:0000256" key="1">
    <source>
        <dbReference type="SAM" id="MobiDB-lite"/>
    </source>
</evidence>
<feature type="region of interest" description="Disordered" evidence="1">
    <location>
        <begin position="1"/>
        <end position="41"/>
    </location>
</feature>
<dbReference type="Proteomes" id="UP000053259">
    <property type="component" value="Unassembled WGS sequence"/>
</dbReference>
<dbReference type="InParanoid" id="A0A0D1XKQ3"/>
<keyword evidence="4" id="KW-1185">Reference proteome</keyword>
<dbReference type="Pfam" id="PF04194">
    <property type="entry name" value="PDCD2_C"/>
    <property type="match status" value="1"/>
</dbReference>
<feature type="compositionally biased region" description="Acidic residues" evidence="1">
    <location>
        <begin position="1"/>
        <end position="16"/>
    </location>
</feature>
<dbReference type="InterPro" id="IPR007320">
    <property type="entry name" value="PDCD2_C"/>
</dbReference>
<sequence>MADYESDSSGEPDDYTETTTLLGYASKEPTDDSFSQLGGRPTWLDGKTAPSAGLARCKVCNSFMNLLLQINGDLPDKLAGHERRLYLFGCRRKTCRRKEGSIRGFRASRILKSQPKPSATPLHAAEVKPEVNLGNQLFGGTSSAGGSGGNPFSSNPFSSSGASNPFASTSGLAAQPAQKPASHDLSETFASKAKISESQTSLDPSFKPVQPFGPPEPWPADSSFPPAYPAYHLDADYETLDKPKDIDIPRPTQTLEDTEMGGTSSSDGAAEDKQLFESTMDKTFQKFADRLAQNPEQVLRYEFNGQPLLASVTDTVGKRLAPDHKSSGLSKVGTAKQGSGIPRCTTCGEERVFELQLTPHAITELEADEDGLDGMDWLTIILAVCSKDCVPAGTPDGAIGYVEEWVGVQWEELAAKTR</sequence>
<dbReference type="VEuPathDB" id="FungiDB:PV09_05954"/>
<dbReference type="PANTHER" id="PTHR47524">
    <property type="entry name" value="20S RRNA ACCUMULATION PROTEIN 4"/>
    <property type="match status" value="1"/>
</dbReference>
<dbReference type="GO" id="GO:0005737">
    <property type="term" value="C:cytoplasm"/>
    <property type="evidence" value="ECO:0007669"/>
    <property type="project" value="InterPro"/>
</dbReference>
<feature type="compositionally biased region" description="Basic and acidic residues" evidence="1">
    <location>
        <begin position="233"/>
        <end position="248"/>
    </location>
</feature>
<protein>
    <recommendedName>
        <fullName evidence="2">Programmed cell death protein 2 C-terminal domain-containing protein</fullName>
    </recommendedName>
</protein>
<name>A0A0D1XKQ3_9PEZI</name>
<feature type="compositionally biased region" description="Polar residues" evidence="1">
    <location>
        <begin position="251"/>
        <end position="267"/>
    </location>
</feature>
<reference evidence="3 4" key="1">
    <citation type="submission" date="2015-01" db="EMBL/GenBank/DDBJ databases">
        <title>The Genome Sequence of Ochroconis gallopava CBS43764.</title>
        <authorList>
            <consortium name="The Broad Institute Genomics Platform"/>
            <person name="Cuomo C."/>
            <person name="de Hoog S."/>
            <person name="Gorbushina A."/>
            <person name="Stielow B."/>
            <person name="Teixiera M."/>
            <person name="Abouelleil A."/>
            <person name="Chapman S.B."/>
            <person name="Priest M."/>
            <person name="Young S.K."/>
            <person name="Wortman J."/>
            <person name="Nusbaum C."/>
            <person name="Birren B."/>
        </authorList>
    </citation>
    <scope>NUCLEOTIDE SEQUENCE [LARGE SCALE GENOMIC DNA]</scope>
    <source>
        <strain evidence="3 4">CBS 43764</strain>
    </source>
</reference>
<dbReference type="GeneID" id="27313927"/>
<evidence type="ECO:0000313" key="4">
    <source>
        <dbReference type="Proteomes" id="UP000053259"/>
    </source>
</evidence>
<feature type="domain" description="Programmed cell death protein 2 C-terminal" evidence="2">
    <location>
        <begin position="281"/>
        <end position="410"/>
    </location>
</feature>
<gene>
    <name evidence="3" type="ORF">PV09_05954</name>
</gene>
<dbReference type="EMBL" id="KN847547">
    <property type="protein sequence ID" value="KIW02906.1"/>
    <property type="molecule type" value="Genomic_DNA"/>
</dbReference>
<dbReference type="PANTHER" id="PTHR47524:SF1">
    <property type="entry name" value="20S RRNA ACCUMULATION PROTEIN 4"/>
    <property type="match status" value="1"/>
</dbReference>
<evidence type="ECO:0000313" key="3">
    <source>
        <dbReference type="EMBL" id="KIW02906.1"/>
    </source>
</evidence>
<dbReference type="OrthoDB" id="443682at2759"/>
<dbReference type="FunCoup" id="A0A0D1XKQ3">
    <property type="interactions" value="326"/>
</dbReference>
<dbReference type="HOGENOM" id="CLU_031771_1_1_1"/>
<organism evidence="3 4">
    <name type="scientific">Verruconis gallopava</name>
    <dbReference type="NCBI Taxonomy" id="253628"/>
    <lineage>
        <taxon>Eukaryota</taxon>
        <taxon>Fungi</taxon>
        <taxon>Dikarya</taxon>
        <taxon>Ascomycota</taxon>
        <taxon>Pezizomycotina</taxon>
        <taxon>Dothideomycetes</taxon>
        <taxon>Pleosporomycetidae</taxon>
        <taxon>Venturiales</taxon>
        <taxon>Sympoventuriaceae</taxon>
        <taxon>Verruconis</taxon>
    </lineage>
</organism>
<dbReference type="RefSeq" id="XP_016212775.1">
    <property type="nucleotide sequence ID" value="XM_016359526.1"/>
</dbReference>
<dbReference type="GO" id="GO:0030490">
    <property type="term" value="P:maturation of SSU-rRNA"/>
    <property type="evidence" value="ECO:0007669"/>
    <property type="project" value="TreeGrafter"/>
</dbReference>
<dbReference type="AlphaFoldDB" id="A0A0D1XKQ3"/>
<evidence type="ECO:0000259" key="2">
    <source>
        <dbReference type="Pfam" id="PF04194"/>
    </source>
</evidence>
<dbReference type="STRING" id="253628.A0A0D1XKQ3"/>